<evidence type="ECO:0000256" key="4">
    <source>
        <dbReference type="ARBA" id="ARBA00034320"/>
    </source>
</evidence>
<evidence type="ECO:0000313" key="8">
    <source>
        <dbReference type="EMBL" id="KAK3239736.1"/>
    </source>
</evidence>
<feature type="compositionally biased region" description="Basic residues" evidence="6">
    <location>
        <begin position="1"/>
        <end position="10"/>
    </location>
</feature>
<feature type="compositionally biased region" description="Acidic residues" evidence="6">
    <location>
        <begin position="510"/>
        <end position="535"/>
    </location>
</feature>
<dbReference type="CDD" id="cd03112">
    <property type="entry name" value="CobW-like"/>
    <property type="match status" value="1"/>
</dbReference>
<dbReference type="SMART" id="SM00833">
    <property type="entry name" value="CobW_C"/>
    <property type="match status" value="1"/>
</dbReference>
<feature type="region of interest" description="Disordered" evidence="6">
    <location>
        <begin position="1"/>
        <end position="35"/>
    </location>
</feature>
<comment type="caution">
    <text evidence="8">The sequence shown here is derived from an EMBL/GenBank/DDBJ whole genome shotgun (WGS) entry which is preliminary data.</text>
</comment>
<dbReference type="GO" id="GO:0016787">
    <property type="term" value="F:hydrolase activity"/>
    <property type="evidence" value="ECO:0007669"/>
    <property type="project" value="UniProtKB-KW"/>
</dbReference>
<dbReference type="InterPro" id="IPR051927">
    <property type="entry name" value="Zn_Chap_cDPG_Synth"/>
</dbReference>
<keyword evidence="1" id="KW-0547">Nucleotide-binding</keyword>
<dbReference type="InterPro" id="IPR011629">
    <property type="entry name" value="CobW-like_C"/>
</dbReference>
<evidence type="ECO:0000256" key="6">
    <source>
        <dbReference type="SAM" id="MobiDB-lite"/>
    </source>
</evidence>
<keyword evidence="9" id="KW-1185">Reference proteome</keyword>
<sequence>MKRQHTRRKQTSRDGAQNEKPLDSEAPSGKKARSRPTVLPVTLLGGFLGAGKTTLMKHVLETKHGEGGGEAFKCAVIVNDMAELNIDKDLIDQTAFVQSDEVIAMQNGCVCCTLKSDLVEQMIALAKKNVFDYMIIEASGVSEPSQIASLFVECEKDHDHETEHKDAGLLTDVARLDACVTVVDAGEFFANLESVIAGPNAANFPVLLVEQIEYSNIIILNKTDLVSKAQLAAIEAQVSTINSKAKILTAKNAVVDVSQVMNTGLYDPAAFKIPIEQMIEPEVVPECCKRSVERGETPCCKRARTLDSGKSQVLLSSKKLPTTRHQKRFSITSFLYKARRPFHPLRFHESFVEKFFVFVEQGARNKSEGDEDSEENGEDIKRRQEDGAAKQVLRTSTFGKVLRSKGFLWIASRHDMVNNFGQAGNIVTIDGSGVWKALDPAAWTGSEEEKATLRKDFVVPWGDRRQEIVFIGQDLKHDVIQKSLDECLLTDEEFAMGLDGWKATIGDMFLDNDDDEDDDDEDDDDAVDEEMDSEE</sequence>
<dbReference type="Gene3D" id="3.40.50.300">
    <property type="entry name" value="P-loop containing nucleotide triphosphate hydrolases"/>
    <property type="match status" value="1"/>
</dbReference>
<feature type="region of interest" description="Disordered" evidence="6">
    <location>
        <begin position="366"/>
        <end position="388"/>
    </location>
</feature>
<feature type="compositionally biased region" description="Basic and acidic residues" evidence="6">
    <location>
        <begin position="378"/>
        <end position="388"/>
    </location>
</feature>
<reference evidence="8 9" key="1">
    <citation type="journal article" date="2015" name="Genome Biol. Evol.">
        <title>Comparative Genomics of a Bacterivorous Green Alga Reveals Evolutionary Causalities and Consequences of Phago-Mixotrophic Mode of Nutrition.</title>
        <authorList>
            <person name="Burns J.A."/>
            <person name="Paasch A."/>
            <person name="Narechania A."/>
            <person name="Kim E."/>
        </authorList>
    </citation>
    <scope>NUCLEOTIDE SEQUENCE [LARGE SCALE GENOMIC DNA]</scope>
    <source>
        <strain evidence="8 9">PLY_AMNH</strain>
    </source>
</reference>
<dbReference type="AlphaFoldDB" id="A0AAE0ET72"/>
<dbReference type="Pfam" id="PF07683">
    <property type="entry name" value="CobW_C"/>
    <property type="match status" value="1"/>
</dbReference>
<keyword evidence="2" id="KW-0378">Hydrolase</keyword>
<proteinExistence type="inferred from homology"/>
<feature type="region of interest" description="Disordered" evidence="6">
    <location>
        <begin position="509"/>
        <end position="535"/>
    </location>
</feature>
<dbReference type="Gene3D" id="3.30.1220.10">
    <property type="entry name" value="CobW-like, C-terminal domain"/>
    <property type="match status" value="1"/>
</dbReference>
<accession>A0AAE0ET72</accession>
<evidence type="ECO:0000256" key="2">
    <source>
        <dbReference type="ARBA" id="ARBA00022801"/>
    </source>
</evidence>
<dbReference type="InterPro" id="IPR003495">
    <property type="entry name" value="CobW/HypB/UreG_nucleotide-bd"/>
</dbReference>
<dbReference type="EMBL" id="LGRX02033837">
    <property type="protein sequence ID" value="KAK3239736.1"/>
    <property type="molecule type" value="Genomic_DNA"/>
</dbReference>
<feature type="domain" description="CobW C-terminal" evidence="7">
    <location>
        <begin position="331"/>
        <end position="488"/>
    </location>
</feature>
<evidence type="ECO:0000259" key="7">
    <source>
        <dbReference type="SMART" id="SM00833"/>
    </source>
</evidence>
<dbReference type="InterPro" id="IPR036627">
    <property type="entry name" value="CobW-likC_sf"/>
</dbReference>
<evidence type="ECO:0000256" key="3">
    <source>
        <dbReference type="ARBA" id="ARBA00023186"/>
    </source>
</evidence>
<keyword evidence="3" id="KW-0143">Chaperone</keyword>
<dbReference type="InterPro" id="IPR027417">
    <property type="entry name" value="P-loop_NTPase"/>
</dbReference>
<evidence type="ECO:0000313" key="9">
    <source>
        <dbReference type="Proteomes" id="UP001190700"/>
    </source>
</evidence>
<dbReference type="PANTHER" id="PTHR43603">
    <property type="entry name" value="COBW DOMAIN-CONTAINING PROTEIN DDB_G0274527"/>
    <property type="match status" value="1"/>
</dbReference>
<protein>
    <recommendedName>
        <fullName evidence="7">CobW C-terminal domain-containing protein</fullName>
    </recommendedName>
</protein>
<dbReference type="SUPFAM" id="SSF52540">
    <property type="entry name" value="P-loop containing nucleoside triphosphate hydrolases"/>
    <property type="match status" value="1"/>
</dbReference>
<comment type="catalytic activity">
    <reaction evidence="5">
        <text>GTP + H2O = GDP + phosphate + H(+)</text>
        <dbReference type="Rhea" id="RHEA:19669"/>
        <dbReference type="ChEBI" id="CHEBI:15377"/>
        <dbReference type="ChEBI" id="CHEBI:15378"/>
        <dbReference type="ChEBI" id="CHEBI:37565"/>
        <dbReference type="ChEBI" id="CHEBI:43474"/>
        <dbReference type="ChEBI" id="CHEBI:58189"/>
    </reaction>
    <physiologicalReaction direction="left-to-right" evidence="5">
        <dbReference type="Rhea" id="RHEA:19670"/>
    </physiologicalReaction>
</comment>
<evidence type="ECO:0000256" key="1">
    <source>
        <dbReference type="ARBA" id="ARBA00022741"/>
    </source>
</evidence>
<dbReference type="SUPFAM" id="SSF90002">
    <property type="entry name" value="Hypothetical protein YjiA, C-terminal domain"/>
    <property type="match status" value="1"/>
</dbReference>
<dbReference type="Pfam" id="PF02492">
    <property type="entry name" value="cobW"/>
    <property type="match status" value="1"/>
</dbReference>
<dbReference type="Proteomes" id="UP001190700">
    <property type="component" value="Unassembled WGS sequence"/>
</dbReference>
<evidence type="ECO:0000256" key="5">
    <source>
        <dbReference type="ARBA" id="ARBA00049117"/>
    </source>
</evidence>
<dbReference type="PANTHER" id="PTHR43603:SF1">
    <property type="entry name" value="ZINC-REGULATED GTPASE METALLOPROTEIN ACTIVATOR 1"/>
    <property type="match status" value="1"/>
</dbReference>
<organism evidence="8 9">
    <name type="scientific">Cymbomonas tetramitiformis</name>
    <dbReference type="NCBI Taxonomy" id="36881"/>
    <lineage>
        <taxon>Eukaryota</taxon>
        <taxon>Viridiplantae</taxon>
        <taxon>Chlorophyta</taxon>
        <taxon>Pyramimonadophyceae</taxon>
        <taxon>Pyramimonadales</taxon>
        <taxon>Pyramimonadaceae</taxon>
        <taxon>Cymbomonas</taxon>
    </lineage>
</organism>
<gene>
    <name evidence="8" type="ORF">CYMTET_50358</name>
</gene>
<dbReference type="GO" id="GO:0000166">
    <property type="term" value="F:nucleotide binding"/>
    <property type="evidence" value="ECO:0007669"/>
    <property type="project" value="UniProtKB-KW"/>
</dbReference>
<comment type="similarity">
    <text evidence="4">Belongs to the SIMIBI class G3E GTPase family. ZNG1 subfamily.</text>
</comment>
<name>A0AAE0ET72_9CHLO</name>